<proteinExistence type="predicted"/>
<evidence type="ECO:0000313" key="2">
    <source>
        <dbReference type="EMBL" id="WCZ32281.1"/>
    </source>
</evidence>
<feature type="domain" description="Carboxylesterase type B" evidence="1">
    <location>
        <begin position="26"/>
        <end position="510"/>
    </location>
</feature>
<dbReference type="Pfam" id="PF00135">
    <property type="entry name" value="COesterase"/>
    <property type="match status" value="1"/>
</dbReference>
<dbReference type="PANTHER" id="PTHR11559">
    <property type="entry name" value="CARBOXYLESTERASE"/>
    <property type="match status" value="1"/>
</dbReference>
<dbReference type="SUPFAM" id="SSF53474">
    <property type="entry name" value="alpha/beta-Hydrolases"/>
    <property type="match status" value="1"/>
</dbReference>
<dbReference type="EMBL" id="CP063189">
    <property type="protein sequence ID" value="WCZ32281.1"/>
    <property type="molecule type" value="Genomic_DNA"/>
</dbReference>
<dbReference type="InterPro" id="IPR050309">
    <property type="entry name" value="Type-B_Carboxylest/Lipase"/>
</dbReference>
<dbReference type="Gene3D" id="3.40.50.1820">
    <property type="entry name" value="alpha/beta hydrolase"/>
    <property type="match status" value="1"/>
</dbReference>
<sequence length="539" mass="58963">MKGSVLKLVAMQTSQAHPHSQQHPLRVRTTSGWVEGTLCSEGVGDNPALVRAWRGVPFAAETSGARRYRAPEPAPRWDGVRDCTEYGPAAPQPTYSWTEKVLGSEDCLHLDIVRPNNDEQLPVVVYFHGGSFILGSSHMLMLRGLELAANMNCVYVSVNFRLGALGYLDVSSLAGDAEANPAMRDHIAALEWVRENIAQFGGDPESVTAMGESAGGAAVLALMAAPAARGLFHRAIAQSPPIGIVHSREQSAAWVREFLHRLALPRRTAVDELRKESAADLVRAGQSMLWRSGALLNLNSCYAPTIDGELLPEHPIAAFERGAQAPVPLIIGTNADEASFSKFMYQRRVARTRAGVRMLTTVDEDSARELVHTYGPGVSRKNFAELIADALFWAPAVRVADAHAARHPTWMYRFDFAPKTMQLLGLGAVHSAELATVFGTPHAARAGRITSFGAEEDMRDLTARMQSMWAQFIHGGTPGAPTTWPAYTLPERHTQIFDATDRVVSDPKKTKREAWAEYTMLEWATGKPQLLKQLGMLTE</sequence>
<dbReference type="EC" id="3.1.1.-" evidence="2"/>
<name>A0ABY7U6H2_9CORY</name>
<reference evidence="2 3" key="1">
    <citation type="submission" date="2020-10" db="EMBL/GenBank/DDBJ databases">
        <title>Complete genome sequence of Corynebacterium massiliense DSM 45435, type strain of Corynebacterium massiliense.</title>
        <authorList>
            <person name="Busche T."/>
            <person name="Kalinowski J."/>
            <person name="Ruckert C."/>
        </authorList>
    </citation>
    <scope>NUCLEOTIDE SEQUENCE [LARGE SCALE GENOMIC DNA]</scope>
    <source>
        <strain evidence="2 3">DSM 45435</strain>
    </source>
</reference>
<organism evidence="2 3">
    <name type="scientific">Corynebacterium massiliense DSM 45435</name>
    <dbReference type="NCBI Taxonomy" id="1121364"/>
    <lineage>
        <taxon>Bacteria</taxon>
        <taxon>Bacillati</taxon>
        <taxon>Actinomycetota</taxon>
        <taxon>Actinomycetes</taxon>
        <taxon>Mycobacteriales</taxon>
        <taxon>Corynebacteriaceae</taxon>
        <taxon>Corynebacterium</taxon>
    </lineage>
</organism>
<accession>A0ABY7U6H2</accession>
<evidence type="ECO:0000313" key="3">
    <source>
        <dbReference type="Proteomes" id="UP001220064"/>
    </source>
</evidence>
<dbReference type="GO" id="GO:0016787">
    <property type="term" value="F:hydrolase activity"/>
    <property type="evidence" value="ECO:0007669"/>
    <property type="project" value="UniProtKB-KW"/>
</dbReference>
<keyword evidence="3" id="KW-1185">Reference proteome</keyword>
<keyword evidence="2" id="KW-0378">Hydrolase</keyword>
<evidence type="ECO:0000259" key="1">
    <source>
        <dbReference type="Pfam" id="PF00135"/>
    </source>
</evidence>
<protein>
    <submittedName>
        <fullName evidence="2">Para-nitrobenzyl esterase</fullName>
        <ecNumber evidence="2">3.1.1.-</ecNumber>
    </submittedName>
</protein>
<gene>
    <name evidence="2" type="primary">pnbA</name>
    <name evidence="2" type="ORF">CMASS_04150</name>
</gene>
<dbReference type="Proteomes" id="UP001220064">
    <property type="component" value="Chromosome"/>
</dbReference>
<dbReference type="InterPro" id="IPR002018">
    <property type="entry name" value="CarbesteraseB"/>
</dbReference>
<dbReference type="InterPro" id="IPR029058">
    <property type="entry name" value="AB_hydrolase_fold"/>
</dbReference>